<dbReference type="PANTHER" id="PTHR46401">
    <property type="entry name" value="GLYCOSYLTRANSFERASE WBBK-RELATED"/>
    <property type="match status" value="1"/>
</dbReference>
<evidence type="ECO:0000313" key="4">
    <source>
        <dbReference type="EMBL" id="MSB75119.1"/>
    </source>
</evidence>
<evidence type="ECO:0000313" key="8">
    <source>
        <dbReference type="Proteomes" id="UP000441609"/>
    </source>
</evidence>
<accession>A0A173YZF8</accession>
<dbReference type="DNASU" id="5305381"/>
<sequence>MKKIAILYPAHYEQSSGGAEIQILYLINACKQQNWEIHYIFEDKGTDIKNKENIVLHPLCKMKNYKFCGKGWFLYEKQILRELNAIKPDTIYTRIGSSWIGIATSYAKNHKVKHAHALASDSSVTRKLLGKPLYPLFSQIETYYINKGLVGADVIIAQNVFQQQMLSKRYGKESILVNQMTPSVDESCLQKKYNKIKIIWVANFKELKHPELFVQLAKDLKGHSDRIEMYMCGRSTSKYNNLLQDLNHIDYLNYLGSLDQEQVFDLMNEAHILVNTSEYEGFSNTFVQAWMRKVVVVSMNSNPSDILTSQGIGFLTPNMTNLVATIHKLIEHPEIISELGEKSYQYALENHDLNKNMKKIIEVL</sequence>
<dbReference type="OrthoDB" id="9790710at2"/>
<evidence type="ECO:0000313" key="7">
    <source>
        <dbReference type="Proteomes" id="UP000284660"/>
    </source>
</evidence>
<protein>
    <submittedName>
        <fullName evidence="4 5">Glycosyltransferase</fullName>
    </submittedName>
</protein>
<dbReference type="CDD" id="cd03801">
    <property type="entry name" value="GT4_PimA-like"/>
    <property type="match status" value="1"/>
</dbReference>
<dbReference type="SMR" id="A0A173YZF8"/>
<comment type="caution">
    <text evidence="3">The sequence shown here is derived from an EMBL/GenBank/DDBJ whole genome shotgun (WGS) entry which is preliminary data.</text>
</comment>
<reference evidence="4 8" key="3">
    <citation type="journal article" date="2019" name="Nat. Med.">
        <title>A library of human gut bacterial isolates paired with longitudinal multiomics data enables mechanistic microbiome research.</title>
        <authorList>
            <person name="Poyet M."/>
            <person name="Groussin M."/>
            <person name="Gibbons S.M."/>
            <person name="Avila-Pacheco J."/>
            <person name="Jiang X."/>
            <person name="Kearney S.M."/>
            <person name="Perrotta A.R."/>
            <person name="Berdy B."/>
            <person name="Zhao S."/>
            <person name="Lieberman T.D."/>
            <person name="Swanson P.K."/>
            <person name="Smith M."/>
            <person name="Roesemann S."/>
            <person name="Alexander J.E."/>
            <person name="Rich S.A."/>
            <person name="Livny J."/>
            <person name="Vlamakis H."/>
            <person name="Clish C."/>
            <person name="Bullock K."/>
            <person name="Deik A."/>
            <person name="Scott J."/>
            <person name="Pierce K.A."/>
            <person name="Xavier R.J."/>
            <person name="Alm E.J."/>
        </authorList>
    </citation>
    <scope>NUCLEOTIDE SEQUENCE [LARGE SCALE GENOMIC DNA]</scope>
    <source>
        <strain evidence="4 8">BIOML-A20</strain>
    </source>
</reference>
<dbReference type="Proteomes" id="UP000095455">
    <property type="component" value="Unassembled WGS sequence"/>
</dbReference>
<dbReference type="PANTHER" id="PTHR46401:SF2">
    <property type="entry name" value="GLYCOSYLTRANSFERASE WBBK-RELATED"/>
    <property type="match status" value="1"/>
</dbReference>
<dbReference type="GO" id="GO:0009103">
    <property type="term" value="P:lipopolysaccharide biosynthetic process"/>
    <property type="evidence" value="ECO:0007669"/>
    <property type="project" value="TreeGrafter"/>
</dbReference>
<organism evidence="3 6">
    <name type="scientific">Parabacteroides distasonis</name>
    <dbReference type="NCBI Taxonomy" id="823"/>
    <lineage>
        <taxon>Bacteria</taxon>
        <taxon>Pseudomonadati</taxon>
        <taxon>Bacteroidota</taxon>
        <taxon>Bacteroidia</taxon>
        <taxon>Bacteroidales</taxon>
        <taxon>Tannerellaceae</taxon>
        <taxon>Parabacteroides</taxon>
    </lineage>
</organism>
<dbReference type="EMBL" id="WKMO01000019">
    <property type="protein sequence ID" value="MSB75119.1"/>
    <property type="molecule type" value="Genomic_DNA"/>
</dbReference>
<dbReference type="GO" id="GO:0016757">
    <property type="term" value="F:glycosyltransferase activity"/>
    <property type="evidence" value="ECO:0007669"/>
    <property type="project" value="InterPro"/>
</dbReference>
<dbReference type="EMBL" id="QSJN01000017">
    <property type="protein sequence ID" value="RHD71431.1"/>
    <property type="molecule type" value="Genomic_DNA"/>
</dbReference>
<dbReference type="InterPro" id="IPR001296">
    <property type="entry name" value="Glyco_trans_1"/>
</dbReference>
<feature type="domain" description="Glycosyl transferase family 1" evidence="2">
    <location>
        <begin position="191"/>
        <end position="344"/>
    </location>
</feature>
<keyword evidence="1 5" id="KW-0808">Transferase</keyword>
<dbReference type="Gene3D" id="3.40.50.2000">
    <property type="entry name" value="Glycogen Phosphorylase B"/>
    <property type="match status" value="2"/>
</dbReference>
<dbReference type="Pfam" id="PF00534">
    <property type="entry name" value="Glycos_transf_1"/>
    <property type="match status" value="1"/>
</dbReference>
<evidence type="ECO:0000313" key="3">
    <source>
        <dbReference type="EMBL" id="CUN69007.1"/>
    </source>
</evidence>
<evidence type="ECO:0000313" key="6">
    <source>
        <dbReference type="Proteomes" id="UP000095455"/>
    </source>
</evidence>
<dbReference type="Proteomes" id="UP000284660">
    <property type="component" value="Unassembled WGS sequence"/>
</dbReference>
<dbReference type="RefSeq" id="WP_005855148.1">
    <property type="nucleotide sequence ID" value="NZ_BQOC01000002.1"/>
</dbReference>
<dbReference type="Proteomes" id="UP000441609">
    <property type="component" value="Unassembled WGS sequence"/>
</dbReference>
<reference evidence="3 6" key="1">
    <citation type="submission" date="2015-09" db="EMBL/GenBank/DDBJ databases">
        <authorList>
            <consortium name="Pathogen Informatics"/>
        </authorList>
    </citation>
    <scope>NUCLEOTIDE SEQUENCE [LARGE SCALE GENOMIC DNA]</scope>
    <source>
        <strain evidence="3 6">2789STDY5608822</strain>
    </source>
</reference>
<dbReference type="EMBL" id="CYYK01000002">
    <property type="protein sequence ID" value="CUN69007.1"/>
    <property type="molecule type" value="Genomic_DNA"/>
</dbReference>
<proteinExistence type="predicted"/>
<dbReference type="AlphaFoldDB" id="A0A173YZF8"/>
<evidence type="ECO:0000313" key="5">
    <source>
        <dbReference type="EMBL" id="RHD71431.1"/>
    </source>
</evidence>
<reference evidence="5 7" key="2">
    <citation type="submission" date="2018-08" db="EMBL/GenBank/DDBJ databases">
        <title>A genome reference for cultivated species of the human gut microbiota.</title>
        <authorList>
            <person name="Zou Y."/>
            <person name="Xue W."/>
            <person name="Luo G."/>
        </authorList>
    </citation>
    <scope>NUCLEOTIDE SEQUENCE [LARGE SCALE GENOMIC DNA]</scope>
    <source>
        <strain evidence="5 7">AM30-4</strain>
    </source>
</reference>
<name>A0A173YZF8_PARDI</name>
<dbReference type="SUPFAM" id="SSF53756">
    <property type="entry name" value="UDP-Glycosyltransferase/glycogen phosphorylase"/>
    <property type="match status" value="1"/>
</dbReference>
<gene>
    <name evidence="5" type="ORF">DW782_19225</name>
    <name evidence="3" type="ORF">ERS852380_00855</name>
    <name evidence="4" type="ORF">GKD70_17810</name>
</gene>
<evidence type="ECO:0000256" key="1">
    <source>
        <dbReference type="ARBA" id="ARBA00022679"/>
    </source>
</evidence>
<dbReference type="OMA" id="NTFLEAW"/>
<evidence type="ECO:0000259" key="2">
    <source>
        <dbReference type="Pfam" id="PF00534"/>
    </source>
</evidence>